<dbReference type="InterPro" id="IPR011053">
    <property type="entry name" value="Single_hybrid_motif"/>
</dbReference>
<evidence type="ECO:0000256" key="3">
    <source>
        <dbReference type="ARBA" id="ARBA00023267"/>
    </source>
</evidence>
<proteinExistence type="predicted"/>
<organism evidence="6 7">
    <name type="scientific">Sphaerochaeta halotolerans</name>
    <dbReference type="NCBI Taxonomy" id="2293840"/>
    <lineage>
        <taxon>Bacteria</taxon>
        <taxon>Pseudomonadati</taxon>
        <taxon>Spirochaetota</taxon>
        <taxon>Spirochaetia</taxon>
        <taxon>Spirochaetales</taxon>
        <taxon>Sphaerochaetaceae</taxon>
        <taxon>Sphaerochaeta</taxon>
    </lineage>
</organism>
<evidence type="ECO:0000256" key="1">
    <source>
        <dbReference type="ARBA" id="ARBA00003761"/>
    </source>
</evidence>
<dbReference type="InterPro" id="IPR001249">
    <property type="entry name" value="AcCoA_biotinCC"/>
</dbReference>
<keyword evidence="7" id="KW-1185">Reference proteome</keyword>
<sequence length="147" mass="16293">MDSIEHMDLSEVLTLFDSSTLSELEISCSSFSLKLKRPVVGEPVKAMKQSVQETQVKPTPATADNTEELEIITSPIVGTFYLTPAPDAPPYVQVGSKVERGQVLCTIEAMKLMNQLECEYSCEIVEILAKPEQLVEFGQPLFKVKKL</sequence>
<dbReference type="Proteomes" id="UP000264002">
    <property type="component" value="Unassembled WGS sequence"/>
</dbReference>
<keyword evidence="4" id="KW-0276">Fatty acid metabolism</keyword>
<dbReference type="InterPro" id="IPR000089">
    <property type="entry name" value="Biotin_lipoyl"/>
</dbReference>
<dbReference type="RefSeq" id="WP_117331148.1">
    <property type="nucleotide sequence ID" value="NZ_QUWK01000013.1"/>
</dbReference>
<keyword evidence="4" id="KW-0444">Lipid biosynthesis</keyword>
<evidence type="ECO:0000256" key="2">
    <source>
        <dbReference type="ARBA" id="ARBA00017562"/>
    </source>
</evidence>
<dbReference type="InterPro" id="IPR050709">
    <property type="entry name" value="Biotin_Carboxyl_Carrier/Decarb"/>
</dbReference>
<dbReference type="Gene3D" id="2.40.50.100">
    <property type="match status" value="1"/>
</dbReference>
<dbReference type="CDD" id="cd06850">
    <property type="entry name" value="biotinyl_domain"/>
    <property type="match status" value="1"/>
</dbReference>
<dbReference type="PRINTS" id="PR01071">
    <property type="entry name" value="ACOABIOTINCC"/>
</dbReference>
<dbReference type="SUPFAM" id="SSF51230">
    <property type="entry name" value="Single hybrid motif"/>
    <property type="match status" value="1"/>
</dbReference>
<comment type="function">
    <text evidence="1 4">This protein is a component of the acetyl coenzyme A carboxylase complex; first, biotin carboxylase catalyzes the carboxylation of the carrier protein and then the transcarboxylase transfers the carboxyl group to form malonyl-CoA.</text>
</comment>
<dbReference type="NCBIfam" id="TIGR00531">
    <property type="entry name" value="BCCP"/>
    <property type="match status" value="1"/>
</dbReference>
<dbReference type="Pfam" id="PF00364">
    <property type="entry name" value="Biotin_lipoyl"/>
    <property type="match status" value="1"/>
</dbReference>
<keyword evidence="4" id="KW-0275">Fatty acid biosynthesis</keyword>
<dbReference type="GO" id="GO:0003989">
    <property type="term" value="F:acetyl-CoA carboxylase activity"/>
    <property type="evidence" value="ECO:0007669"/>
    <property type="project" value="InterPro"/>
</dbReference>
<feature type="domain" description="Lipoyl-binding" evidence="5">
    <location>
        <begin position="69"/>
        <end position="145"/>
    </location>
</feature>
<dbReference type="AlphaFoldDB" id="A0A372ME22"/>
<reference evidence="6 7" key="2">
    <citation type="submission" date="2018-09" db="EMBL/GenBank/DDBJ databases">
        <title>Genome of Sphaerochaeta halotolerans strain 4-11.</title>
        <authorList>
            <person name="Nazina T.N."/>
            <person name="Sokolova D.S."/>
        </authorList>
    </citation>
    <scope>NUCLEOTIDE SEQUENCE [LARGE SCALE GENOMIC DNA]</scope>
    <source>
        <strain evidence="6 7">4-11</strain>
    </source>
</reference>
<evidence type="ECO:0000313" key="6">
    <source>
        <dbReference type="EMBL" id="RFU94041.1"/>
    </source>
</evidence>
<dbReference type="UniPathway" id="UPA00094"/>
<comment type="pathway">
    <text evidence="4">Lipid metabolism; fatty acid biosynthesis.</text>
</comment>
<dbReference type="EMBL" id="QUWK01000013">
    <property type="protein sequence ID" value="RFU94041.1"/>
    <property type="molecule type" value="Genomic_DNA"/>
</dbReference>
<comment type="caution">
    <text evidence="6">The sequence shown here is derived from an EMBL/GenBank/DDBJ whole genome shotgun (WGS) entry which is preliminary data.</text>
</comment>
<dbReference type="PANTHER" id="PTHR45266">
    <property type="entry name" value="OXALOACETATE DECARBOXYLASE ALPHA CHAIN"/>
    <property type="match status" value="1"/>
</dbReference>
<evidence type="ECO:0000256" key="4">
    <source>
        <dbReference type="RuleBase" id="RU364072"/>
    </source>
</evidence>
<dbReference type="GO" id="GO:0006633">
    <property type="term" value="P:fatty acid biosynthetic process"/>
    <property type="evidence" value="ECO:0007669"/>
    <property type="project" value="UniProtKB-UniPathway"/>
</dbReference>
<evidence type="ECO:0000259" key="5">
    <source>
        <dbReference type="PROSITE" id="PS50968"/>
    </source>
</evidence>
<accession>A0A372ME22</accession>
<keyword evidence="3 4" id="KW-0092">Biotin</keyword>
<gene>
    <name evidence="6" type="primary">accB</name>
    <name evidence="6" type="ORF">DYP60_11460</name>
</gene>
<evidence type="ECO:0000313" key="7">
    <source>
        <dbReference type="Proteomes" id="UP000264002"/>
    </source>
</evidence>
<keyword evidence="4" id="KW-0443">Lipid metabolism</keyword>
<reference evidence="7" key="1">
    <citation type="submission" date="2018-08" db="EMBL/GenBank/DDBJ databases">
        <authorList>
            <person name="Grouzdev D.S."/>
            <person name="Krutkina M.S."/>
        </authorList>
    </citation>
    <scope>NUCLEOTIDE SEQUENCE [LARGE SCALE GENOMIC DNA]</scope>
    <source>
        <strain evidence="7">4-11</strain>
    </source>
</reference>
<name>A0A372ME22_9SPIR</name>
<protein>
    <recommendedName>
        <fullName evidence="2 4">Biotin carboxyl carrier protein of acetyl-CoA carboxylase</fullName>
    </recommendedName>
</protein>
<dbReference type="PROSITE" id="PS50968">
    <property type="entry name" value="BIOTINYL_LIPOYL"/>
    <property type="match status" value="1"/>
</dbReference>
<dbReference type="PANTHER" id="PTHR45266:SF3">
    <property type="entry name" value="OXALOACETATE DECARBOXYLASE ALPHA CHAIN"/>
    <property type="match status" value="1"/>
</dbReference>
<dbReference type="GO" id="GO:0009317">
    <property type="term" value="C:acetyl-CoA carboxylase complex"/>
    <property type="evidence" value="ECO:0007669"/>
    <property type="project" value="InterPro"/>
</dbReference>